<accession>A0A820P534</accession>
<dbReference type="InterPro" id="IPR022676">
    <property type="entry name" value="NMT_N"/>
</dbReference>
<sequence length="39" mass="4457">ALCAPGWIRKWHAAVRVTKSRKMVGFISAVPIKMKVYEK</sequence>
<feature type="non-terminal residue" evidence="7">
    <location>
        <position position="1"/>
    </location>
</feature>
<comment type="similarity">
    <text evidence="1">Belongs to the NMT family.</text>
</comment>
<comment type="caution">
    <text evidence="7">The sequence shown here is derived from an EMBL/GenBank/DDBJ whole genome shotgun (WGS) entry which is preliminary data.</text>
</comment>
<dbReference type="Proteomes" id="UP000663844">
    <property type="component" value="Unassembled WGS sequence"/>
</dbReference>
<protein>
    <recommendedName>
        <fullName evidence="2">glycylpeptide N-tetradecanoyltransferase</fullName>
        <ecNumber evidence="2">2.3.1.97</ecNumber>
    </recommendedName>
    <alternativeName>
        <fullName evidence="5">Myristoyl-CoA:protein N-myristoyltransferase</fullName>
    </alternativeName>
</protein>
<dbReference type="InterPro" id="IPR016181">
    <property type="entry name" value="Acyl_CoA_acyltransferase"/>
</dbReference>
<reference evidence="7" key="1">
    <citation type="submission" date="2021-02" db="EMBL/GenBank/DDBJ databases">
        <authorList>
            <person name="Nowell W R."/>
        </authorList>
    </citation>
    <scope>NUCLEOTIDE SEQUENCE</scope>
</reference>
<feature type="domain" description="Glycylpeptide N-tetradecanoyltransferase N-terminal" evidence="6">
    <location>
        <begin position="1"/>
        <end position="38"/>
    </location>
</feature>
<dbReference type="PANTHER" id="PTHR11377">
    <property type="entry name" value="N-MYRISTOYL TRANSFERASE"/>
    <property type="match status" value="1"/>
</dbReference>
<organism evidence="7 8">
    <name type="scientific">Adineta steineri</name>
    <dbReference type="NCBI Taxonomy" id="433720"/>
    <lineage>
        <taxon>Eukaryota</taxon>
        <taxon>Metazoa</taxon>
        <taxon>Spiralia</taxon>
        <taxon>Gnathifera</taxon>
        <taxon>Rotifera</taxon>
        <taxon>Eurotatoria</taxon>
        <taxon>Bdelloidea</taxon>
        <taxon>Adinetida</taxon>
        <taxon>Adinetidae</taxon>
        <taxon>Adineta</taxon>
    </lineage>
</organism>
<evidence type="ECO:0000256" key="3">
    <source>
        <dbReference type="ARBA" id="ARBA00022679"/>
    </source>
</evidence>
<dbReference type="GO" id="GO:0004379">
    <property type="term" value="F:glycylpeptide N-tetradecanoyltransferase activity"/>
    <property type="evidence" value="ECO:0007669"/>
    <property type="project" value="UniProtKB-EC"/>
</dbReference>
<dbReference type="SUPFAM" id="SSF55729">
    <property type="entry name" value="Acyl-CoA N-acyltransferases (Nat)"/>
    <property type="match status" value="1"/>
</dbReference>
<name>A0A820P534_9BILA</name>
<dbReference type="Gene3D" id="3.40.630.170">
    <property type="match status" value="1"/>
</dbReference>
<dbReference type="GO" id="GO:0005737">
    <property type="term" value="C:cytoplasm"/>
    <property type="evidence" value="ECO:0007669"/>
    <property type="project" value="TreeGrafter"/>
</dbReference>
<evidence type="ECO:0000256" key="2">
    <source>
        <dbReference type="ARBA" id="ARBA00012923"/>
    </source>
</evidence>
<evidence type="ECO:0000313" key="8">
    <source>
        <dbReference type="Proteomes" id="UP000663844"/>
    </source>
</evidence>
<gene>
    <name evidence="7" type="ORF">OXD698_LOCUS51374</name>
</gene>
<evidence type="ECO:0000256" key="1">
    <source>
        <dbReference type="ARBA" id="ARBA00009469"/>
    </source>
</evidence>
<dbReference type="InterPro" id="IPR000903">
    <property type="entry name" value="NMT"/>
</dbReference>
<evidence type="ECO:0000256" key="4">
    <source>
        <dbReference type="ARBA" id="ARBA00023315"/>
    </source>
</evidence>
<keyword evidence="3" id="KW-0808">Transferase</keyword>
<proteinExistence type="inferred from homology"/>
<evidence type="ECO:0000256" key="5">
    <source>
        <dbReference type="ARBA" id="ARBA00031242"/>
    </source>
</evidence>
<dbReference type="PANTHER" id="PTHR11377:SF5">
    <property type="entry name" value="GLYCYLPEPTIDE N-TETRADECANOYLTRANSFERASE"/>
    <property type="match status" value="1"/>
</dbReference>
<evidence type="ECO:0000313" key="7">
    <source>
        <dbReference type="EMBL" id="CAF4399346.1"/>
    </source>
</evidence>
<keyword evidence="4" id="KW-0012">Acyltransferase</keyword>
<dbReference type="EMBL" id="CAJOAZ010026240">
    <property type="protein sequence ID" value="CAF4399346.1"/>
    <property type="molecule type" value="Genomic_DNA"/>
</dbReference>
<dbReference type="Pfam" id="PF01233">
    <property type="entry name" value="NMT"/>
    <property type="match status" value="1"/>
</dbReference>
<dbReference type="AlphaFoldDB" id="A0A820P534"/>
<dbReference type="EC" id="2.3.1.97" evidence="2"/>
<evidence type="ECO:0000259" key="6">
    <source>
        <dbReference type="Pfam" id="PF01233"/>
    </source>
</evidence>